<proteinExistence type="predicted"/>
<keyword evidence="1" id="KW-0808">Transferase</keyword>
<gene>
    <name evidence="1" type="ORF">CLV47_1266</name>
</gene>
<dbReference type="Proteomes" id="UP000237752">
    <property type="component" value="Unassembled WGS sequence"/>
</dbReference>
<comment type="caution">
    <text evidence="1">The sequence shown here is derived from an EMBL/GenBank/DDBJ whole genome shotgun (WGS) entry which is preliminary data.</text>
</comment>
<dbReference type="AlphaFoldDB" id="A0A2T0Z8P9"/>
<dbReference type="InterPro" id="IPR050484">
    <property type="entry name" value="Transf_Hexapept/Carb_Anhydrase"/>
</dbReference>
<dbReference type="OrthoDB" id="9803036at2"/>
<dbReference type="SUPFAM" id="SSF51161">
    <property type="entry name" value="Trimeric LpxA-like enzymes"/>
    <property type="match status" value="1"/>
</dbReference>
<keyword evidence="2" id="KW-1185">Reference proteome</keyword>
<dbReference type="PANTHER" id="PTHR13061:SF29">
    <property type="entry name" value="GAMMA CARBONIC ANHYDRASE-LIKE 1, MITOCHONDRIAL-RELATED"/>
    <property type="match status" value="1"/>
</dbReference>
<accession>A0A2T0Z8P9</accession>
<dbReference type="InterPro" id="IPR001451">
    <property type="entry name" value="Hexapep"/>
</dbReference>
<dbReference type="InterPro" id="IPR011004">
    <property type="entry name" value="Trimer_LpxA-like_sf"/>
</dbReference>
<protein>
    <submittedName>
        <fullName evidence="1">Carbonic anhydrase/acetyltransferase-like protein (Isoleucine patch superfamily)</fullName>
    </submittedName>
</protein>
<dbReference type="InterPro" id="IPR047324">
    <property type="entry name" value="LbH_gamma_CA-like"/>
</dbReference>
<name>A0A2T0Z8P9_9ACTN</name>
<sequence>MQSDYVYETAIGRPKVAEDAFIAPTACVVGDVEFGPRSSLWYGAVARGDTSSIKIGADTNIQDCSTLHSDPTFPLTVGDRVSVGHSVVLHGATVHDDVLIGMGAVVMNGCDIGSWTIVAAGAVVTQGTIVPEGSLVAGVPAKVIRQATDKDRAQIAANAESYTGRLDIHRRAKRVPLR</sequence>
<evidence type="ECO:0000313" key="1">
    <source>
        <dbReference type="EMBL" id="PRZ32733.1"/>
    </source>
</evidence>
<dbReference type="GO" id="GO:0016740">
    <property type="term" value="F:transferase activity"/>
    <property type="evidence" value="ECO:0007669"/>
    <property type="project" value="UniProtKB-KW"/>
</dbReference>
<evidence type="ECO:0000313" key="2">
    <source>
        <dbReference type="Proteomes" id="UP000237752"/>
    </source>
</evidence>
<dbReference type="PANTHER" id="PTHR13061">
    <property type="entry name" value="DYNACTIN SUBUNIT P25"/>
    <property type="match status" value="1"/>
</dbReference>
<dbReference type="RefSeq" id="WP_106350930.1">
    <property type="nucleotide sequence ID" value="NZ_PVUE01000026.1"/>
</dbReference>
<reference evidence="1 2" key="1">
    <citation type="submission" date="2018-03" db="EMBL/GenBank/DDBJ databases">
        <title>Genomic Encyclopedia of Archaeal and Bacterial Type Strains, Phase II (KMG-II): from individual species to whole genera.</title>
        <authorList>
            <person name="Goeker M."/>
        </authorList>
    </citation>
    <scope>NUCLEOTIDE SEQUENCE [LARGE SCALE GENOMIC DNA]</scope>
    <source>
        <strain evidence="1 2">DSM 100065</strain>
    </source>
</reference>
<organism evidence="1 2">
    <name type="scientific">Antricoccus suffuscus</name>
    <dbReference type="NCBI Taxonomy" id="1629062"/>
    <lineage>
        <taxon>Bacteria</taxon>
        <taxon>Bacillati</taxon>
        <taxon>Actinomycetota</taxon>
        <taxon>Actinomycetes</taxon>
        <taxon>Geodermatophilales</taxon>
        <taxon>Antricoccaceae</taxon>
        <taxon>Antricoccus</taxon>
    </lineage>
</organism>
<dbReference type="Pfam" id="PF00132">
    <property type="entry name" value="Hexapep"/>
    <property type="match status" value="1"/>
</dbReference>
<dbReference type="EMBL" id="PVUE01000026">
    <property type="protein sequence ID" value="PRZ32733.1"/>
    <property type="molecule type" value="Genomic_DNA"/>
</dbReference>
<dbReference type="CDD" id="cd04645">
    <property type="entry name" value="LbH_gamma_CA_like"/>
    <property type="match status" value="1"/>
</dbReference>
<dbReference type="Gene3D" id="2.160.10.10">
    <property type="entry name" value="Hexapeptide repeat proteins"/>
    <property type="match status" value="1"/>
</dbReference>